<evidence type="ECO:0000256" key="4">
    <source>
        <dbReference type="ARBA" id="ARBA00023125"/>
    </source>
</evidence>
<dbReference type="InterPro" id="IPR001650">
    <property type="entry name" value="Helicase_C-like"/>
</dbReference>
<proteinExistence type="inferred from homology"/>
<evidence type="ECO:0000256" key="6">
    <source>
        <dbReference type="SAM" id="MobiDB-lite"/>
    </source>
</evidence>
<dbReference type="GO" id="GO:0016887">
    <property type="term" value="F:ATP hydrolysis activity"/>
    <property type="evidence" value="ECO:0007669"/>
    <property type="project" value="TreeGrafter"/>
</dbReference>
<keyword evidence="3" id="KW-0378">Hydrolase</keyword>
<dbReference type="SMART" id="SM00490">
    <property type="entry name" value="HELICc"/>
    <property type="match status" value="1"/>
</dbReference>
<dbReference type="PANTHER" id="PTHR45623">
    <property type="entry name" value="CHROMODOMAIN-HELICASE-DNA-BINDING PROTEIN 3-RELATED-RELATED"/>
    <property type="match status" value="1"/>
</dbReference>
<dbReference type="GO" id="GO:0003682">
    <property type="term" value="F:chromatin binding"/>
    <property type="evidence" value="ECO:0007669"/>
    <property type="project" value="TreeGrafter"/>
</dbReference>
<name>A0A7N0TB45_KALFE</name>
<evidence type="ECO:0000256" key="5">
    <source>
        <dbReference type="ARBA" id="ARBA00023242"/>
    </source>
</evidence>
<protein>
    <recommendedName>
        <fullName evidence="7">Helicase C-terminal domain-containing protein</fullName>
    </recommendedName>
</protein>
<keyword evidence="4" id="KW-0238">DNA-binding</keyword>
<organism evidence="8 9">
    <name type="scientific">Kalanchoe fedtschenkoi</name>
    <name type="common">Lavender scallops</name>
    <name type="synonym">South American air plant</name>
    <dbReference type="NCBI Taxonomy" id="63787"/>
    <lineage>
        <taxon>Eukaryota</taxon>
        <taxon>Viridiplantae</taxon>
        <taxon>Streptophyta</taxon>
        <taxon>Embryophyta</taxon>
        <taxon>Tracheophyta</taxon>
        <taxon>Spermatophyta</taxon>
        <taxon>Magnoliopsida</taxon>
        <taxon>eudicotyledons</taxon>
        <taxon>Gunneridae</taxon>
        <taxon>Pentapetalae</taxon>
        <taxon>Saxifragales</taxon>
        <taxon>Crassulaceae</taxon>
        <taxon>Kalanchoe</taxon>
    </lineage>
</organism>
<comment type="similarity">
    <text evidence="2">Belongs to the SNF2/RAD54 helicase family.</text>
</comment>
<dbReference type="InterPro" id="IPR049730">
    <property type="entry name" value="SNF2/RAD54-like_C"/>
</dbReference>
<dbReference type="PANTHER" id="PTHR45623:SF14">
    <property type="entry name" value="CHROMODOMAIN-HELICASE-DNA-BINDING PROTEIN 1"/>
    <property type="match status" value="1"/>
</dbReference>
<dbReference type="InterPro" id="IPR027417">
    <property type="entry name" value="P-loop_NTPase"/>
</dbReference>
<evidence type="ECO:0000313" key="9">
    <source>
        <dbReference type="Proteomes" id="UP000594263"/>
    </source>
</evidence>
<feature type="compositionally biased region" description="Basic and acidic residues" evidence="6">
    <location>
        <begin position="683"/>
        <end position="692"/>
    </location>
</feature>
<feature type="region of interest" description="Disordered" evidence="6">
    <location>
        <begin position="237"/>
        <end position="260"/>
    </location>
</feature>
<dbReference type="Pfam" id="PF23588">
    <property type="entry name" value="HTH_CHD1_Hrp3"/>
    <property type="match status" value="1"/>
</dbReference>
<dbReference type="GO" id="GO:0034728">
    <property type="term" value="P:nucleosome organization"/>
    <property type="evidence" value="ECO:0007669"/>
    <property type="project" value="TreeGrafter"/>
</dbReference>
<dbReference type="SUPFAM" id="SSF52540">
    <property type="entry name" value="P-loop containing nucleoside triphosphate hydrolases"/>
    <property type="match status" value="1"/>
</dbReference>
<dbReference type="Pfam" id="PF13907">
    <property type="entry name" value="CHD1-like_C"/>
    <property type="match status" value="1"/>
</dbReference>
<accession>A0A7N0TB45</accession>
<dbReference type="Gene3D" id="1.10.10.60">
    <property type="entry name" value="Homeodomain-like"/>
    <property type="match status" value="1"/>
</dbReference>
<comment type="subcellular location">
    <subcellularLocation>
        <location evidence="1">Nucleus</location>
    </subcellularLocation>
</comment>
<sequence length="702" mass="79846">MSLRGFQFQRLDGSTKAELRHQAMEHFNAPGSDNFCFILSTRAGGLGINLATADTVIIFDSDWNPLNDLQAMSRAHRIGQQDVVNIYRFVTSKSVEEDILERAKKKMVLDHLVIQKLNAEGKLEKKETKKGSLLDKNELSAILRFGAEELFKDDKNEEESKKRLLSMDIDEILERAEKVEENQTGDEEGHELLGAFKVANFCSAEDDGSFWSRWIKPEAAIDAEEALAPRAARNIKSYMENNQPDSRNKRKKKGSEPQVKAQKRCKLALLDGCKEAVEEKILDPKGPLLDFFGVPVRANDLLIRVLELQHLEKRITRYEDPIRQFRVLTYLKPSTWSKGCGWSQIDDARLLLGIHYHGFGNWEKIRLDDRLGLTKKIAPVELQLGETFLPRAPNLRDRANALLELELAAIGVKQSKSSRKPSKKDKEILSSNSPTTKNGVKVKPGGGRVNPQMNNLRSRKQQKVETMAKEEGEMSDNEEVYEQFKEVKWMEWCSDVMTGEERTLKRLHKLQKTSADLPKEKVLAKIRNYLKLLGRRIDQIVFGHEEEPYKQERMTIRLWKYVSTYSNLSGDKLHQIYSKLKQELDEDAGAGPSHFNGCNRDTHPILSHQVGRGKNSQNASAFQTSDQLGRGYDNGNSEAWKRRRRAEDDTKTVVQATYQRPIGNGAWASDPNSLGILGAAPTDNRRFNDRPVRTRQTGPAPK</sequence>
<dbReference type="Proteomes" id="UP000594263">
    <property type="component" value="Unplaced"/>
</dbReference>
<keyword evidence="5" id="KW-0539">Nucleus</keyword>
<evidence type="ECO:0000256" key="1">
    <source>
        <dbReference type="ARBA" id="ARBA00004123"/>
    </source>
</evidence>
<dbReference type="OMA" id="WREWCAN"/>
<dbReference type="GO" id="GO:0140658">
    <property type="term" value="F:ATP-dependent chromatin remodeler activity"/>
    <property type="evidence" value="ECO:0007669"/>
    <property type="project" value="TreeGrafter"/>
</dbReference>
<feature type="region of interest" description="Disordered" evidence="6">
    <location>
        <begin position="414"/>
        <end position="453"/>
    </location>
</feature>
<feature type="compositionally biased region" description="Polar residues" evidence="6">
    <location>
        <begin position="429"/>
        <end position="438"/>
    </location>
</feature>
<dbReference type="EnsemblPlants" id="Kaladp0030s0038.1.v1.1">
    <property type="protein sequence ID" value="Kaladp0030s0038.1.v1.1"/>
    <property type="gene ID" value="Kaladp0030s0038.v1.1"/>
</dbReference>
<dbReference type="SMART" id="SM01176">
    <property type="entry name" value="DUF4208"/>
    <property type="match status" value="1"/>
</dbReference>
<dbReference type="GO" id="GO:0005634">
    <property type="term" value="C:nucleus"/>
    <property type="evidence" value="ECO:0007669"/>
    <property type="project" value="UniProtKB-SubCell"/>
</dbReference>
<dbReference type="Gene3D" id="3.40.50.300">
    <property type="entry name" value="P-loop containing nucleotide triphosphate hydrolases"/>
    <property type="match status" value="1"/>
</dbReference>
<evidence type="ECO:0000256" key="2">
    <source>
        <dbReference type="ARBA" id="ARBA00007025"/>
    </source>
</evidence>
<evidence type="ECO:0000256" key="3">
    <source>
        <dbReference type="ARBA" id="ARBA00022801"/>
    </source>
</evidence>
<dbReference type="GO" id="GO:0042393">
    <property type="term" value="F:histone binding"/>
    <property type="evidence" value="ECO:0007669"/>
    <property type="project" value="TreeGrafter"/>
</dbReference>
<dbReference type="AlphaFoldDB" id="A0A7N0TB45"/>
<dbReference type="CDD" id="cd18793">
    <property type="entry name" value="SF2_C_SNF"/>
    <property type="match status" value="1"/>
</dbReference>
<dbReference type="GO" id="GO:0003677">
    <property type="term" value="F:DNA binding"/>
    <property type="evidence" value="ECO:0007669"/>
    <property type="project" value="UniProtKB-KW"/>
</dbReference>
<dbReference type="PROSITE" id="PS51194">
    <property type="entry name" value="HELICASE_CTER"/>
    <property type="match status" value="1"/>
</dbReference>
<dbReference type="InterPro" id="IPR025260">
    <property type="entry name" value="CHD1-like_C"/>
</dbReference>
<keyword evidence="9" id="KW-1185">Reference proteome</keyword>
<dbReference type="InterPro" id="IPR056302">
    <property type="entry name" value="CHD1-2/Hrp3_HTH"/>
</dbReference>
<feature type="domain" description="Helicase C-terminal" evidence="7">
    <location>
        <begin position="1"/>
        <end position="120"/>
    </location>
</feature>
<dbReference type="Pfam" id="PF00271">
    <property type="entry name" value="Helicase_C"/>
    <property type="match status" value="1"/>
</dbReference>
<reference evidence="8" key="1">
    <citation type="submission" date="2021-01" db="UniProtKB">
        <authorList>
            <consortium name="EnsemblPlants"/>
        </authorList>
    </citation>
    <scope>IDENTIFICATION</scope>
</reference>
<evidence type="ECO:0000313" key="8">
    <source>
        <dbReference type="EnsemblPlants" id="Kaladp0030s0038.1.v1.1"/>
    </source>
</evidence>
<feature type="compositionally biased region" description="Polar residues" evidence="6">
    <location>
        <begin position="614"/>
        <end position="627"/>
    </location>
</feature>
<dbReference type="Gramene" id="Kaladp0030s0038.1.v1.1">
    <property type="protein sequence ID" value="Kaladp0030s0038.1.v1.1"/>
    <property type="gene ID" value="Kaladp0030s0038.v1.1"/>
</dbReference>
<feature type="region of interest" description="Disordered" evidence="6">
    <location>
        <begin position="606"/>
        <end position="702"/>
    </location>
</feature>
<dbReference type="GO" id="GO:0000785">
    <property type="term" value="C:chromatin"/>
    <property type="evidence" value="ECO:0007669"/>
    <property type="project" value="TreeGrafter"/>
</dbReference>
<evidence type="ECO:0000259" key="7">
    <source>
        <dbReference type="PROSITE" id="PS51194"/>
    </source>
</evidence>